<feature type="non-terminal residue" evidence="1">
    <location>
        <position position="51"/>
    </location>
</feature>
<proteinExistence type="predicted"/>
<evidence type="ECO:0000313" key="1">
    <source>
        <dbReference type="EMBL" id="SVD36560.1"/>
    </source>
</evidence>
<accession>A0A382UQS4</accession>
<sequence>SRVPSRVYPRTIYRMASRLPKAASHGPPLLPIPPWPMRVPSSSSVSRCRGS</sequence>
<dbReference type="AlphaFoldDB" id="A0A382UQS4"/>
<organism evidence="1">
    <name type="scientific">marine metagenome</name>
    <dbReference type="NCBI Taxonomy" id="408172"/>
    <lineage>
        <taxon>unclassified sequences</taxon>
        <taxon>metagenomes</taxon>
        <taxon>ecological metagenomes</taxon>
    </lineage>
</organism>
<reference evidence="1" key="1">
    <citation type="submission" date="2018-05" db="EMBL/GenBank/DDBJ databases">
        <authorList>
            <person name="Lanie J.A."/>
            <person name="Ng W.-L."/>
            <person name="Kazmierczak K.M."/>
            <person name="Andrzejewski T.M."/>
            <person name="Davidsen T.M."/>
            <person name="Wayne K.J."/>
            <person name="Tettelin H."/>
            <person name="Glass J.I."/>
            <person name="Rusch D."/>
            <person name="Podicherti R."/>
            <person name="Tsui H.-C.T."/>
            <person name="Winkler M.E."/>
        </authorList>
    </citation>
    <scope>NUCLEOTIDE SEQUENCE</scope>
</reference>
<name>A0A382UQS4_9ZZZZ</name>
<protein>
    <submittedName>
        <fullName evidence="1">Uncharacterized protein</fullName>
    </submittedName>
</protein>
<gene>
    <name evidence="1" type="ORF">METZ01_LOCUS389414</name>
</gene>
<dbReference type="EMBL" id="UINC01146055">
    <property type="protein sequence ID" value="SVD36560.1"/>
    <property type="molecule type" value="Genomic_DNA"/>
</dbReference>
<feature type="non-terminal residue" evidence="1">
    <location>
        <position position="1"/>
    </location>
</feature>